<dbReference type="Proteomes" id="UP001165082">
    <property type="component" value="Unassembled WGS sequence"/>
</dbReference>
<comment type="caution">
    <text evidence="2">The sequence shown here is derived from an EMBL/GenBank/DDBJ whole genome shotgun (WGS) entry which is preliminary data.</text>
</comment>
<dbReference type="EMBL" id="BRXZ01000860">
    <property type="protein sequence ID" value="GMH55963.1"/>
    <property type="molecule type" value="Genomic_DNA"/>
</dbReference>
<name>A0A9W7DZ27_9STRA</name>
<proteinExistence type="predicted"/>
<dbReference type="AlphaFoldDB" id="A0A9W7DZ27"/>
<dbReference type="InterPro" id="IPR013083">
    <property type="entry name" value="Znf_RING/FYVE/PHD"/>
</dbReference>
<dbReference type="SMART" id="SM00504">
    <property type="entry name" value="Ubox"/>
    <property type="match status" value="1"/>
</dbReference>
<feature type="non-terminal residue" evidence="2">
    <location>
        <position position="1"/>
    </location>
</feature>
<dbReference type="GO" id="GO:0016567">
    <property type="term" value="P:protein ubiquitination"/>
    <property type="evidence" value="ECO:0007669"/>
    <property type="project" value="InterPro"/>
</dbReference>
<evidence type="ECO:0000313" key="3">
    <source>
        <dbReference type="Proteomes" id="UP001165082"/>
    </source>
</evidence>
<dbReference type="PANTHER" id="PTHR46573:SF1">
    <property type="entry name" value="WD REPEAT, SAM AND U-BOX DOMAIN-CONTAINING PROTEIN 1"/>
    <property type="match status" value="1"/>
</dbReference>
<dbReference type="SUPFAM" id="SSF57850">
    <property type="entry name" value="RING/U-box"/>
    <property type="match status" value="1"/>
</dbReference>
<organism evidence="2 3">
    <name type="scientific">Triparma retinervis</name>
    <dbReference type="NCBI Taxonomy" id="2557542"/>
    <lineage>
        <taxon>Eukaryota</taxon>
        <taxon>Sar</taxon>
        <taxon>Stramenopiles</taxon>
        <taxon>Ochrophyta</taxon>
        <taxon>Bolidophyceae</taxon>
        <taxon>Parmales</taxon>
        <taxon>Triparmaceae</taxon>
        <taxon>Triparma</taxon>
    </lineage>
</organism>
<accession>A0A9W7DZ27</accession>
<evidence type="ECO:0000313" key="2">
    <source>
        <dbReference type="EMBL" id="GMH55963.1"/>
    </source>
</evidence>
<dbReference type="InterPro" id="IPR052085">
    <property type="entry name" value="WD-SAM-U-box"/>
</dbReference>
<dbReference type="GO" id="GO:0004842">
    <property type="term" value="F:ubiquitin-protein transferase activity"/>
    <property type="evidence" value="ECO:0007669"/>
    <property type="project" value="InterPro"/>
</dbReference>
<feature type="domain" description="U-box" evidence="1">
    <location>
        <begin position="33"/>
        <end position="115"/>
    </location>
</feature>
<keyword evidence="3" id="KW-1185">Reference proteome</keyword>
<gene>
    <name evidence="2" type="ORF">TrRE_jg12908</name>
</gene>
<dbReference type="Pfam" id="PF04564">
    <property type="entry name" value="U-box"/>
    <property type="match status" value="1"/>
</dbReference>
<evidence type="ECO:0000259" key="1">
    <source>
        <dbReference type="PROSITE" id="PS51698"/>
    </source>
</evidence>
<reference evidence="2" key="1">
    <citation type="submission" date="2022-07" db="EMBL/GenBank/DDBJ databases">
        <title>Genome analysis of Parmales, a sister group of diatoms, reveals the evolutionary specialization of diatoms from phago-mixotrophs to photoautotrophs.</title>
        <authorList>
            <person name="Ban H."/>
            <person name="Sato S."/>
            <person name="Yoshikawa S."/>
            <person name="Kazumasa Y."/>
            <person name="Nakamura Y."/>
            <person name="Ichinomiya M."/>
            <person name="Saitoh K."/>
            <person name="Sato N."/>
            <person name="Blanc-Mathieu R."/>
            <person name="Endo H."/>
            <person name="Kuwata A."/>
            <person name="Ogata H."/>
        </authorList>
    </citation>
    <scope>NUCLEOTIDE SEQUENCE</scope>
</reference>
<dbReference type="PANTHER" id="PTHR46573">
    <property type="entry name" value="WD REPEAT, SAM AND U-BOX DOMAIN-CONTAINING PROTEIN 1"/>
    <property type="match status" value="1"/>
</dbReference>
<dbReference type="InterPro" id="IPR003613">
    <property type="entry name" value="Ubox_domain"/>
</dbReference>
<dbReference type="Gene3D" id="3.30.40.10">
    <property type="entry name" value="Zinc/RING finger domain, C3HC4 (zinc finger)"/>
    <property type="match status" value="1"/>
</dbReference>
<protein>
    <recommendedName>
        <fullName evidence="1">U-box domain-containing protein</fullName>
    </recommendedName>
</protein>
<sequence>MSFQTPTIVSLPPPVLDYADDPLIIESHTSSITPPRELLCPITLSLFRNPVLAADGFTYERHFLNEWRRSNSSSPSHWRSPVTGESVSGDARALEVENKGIKGLCETWREGVDRQVRERAALKAIKGSWTTADFVKKAYFLPLLEVGGARGGGRCEDGNGVGYNLIVSGLVDAETVRRVAECSAEAFVE</sequence>
<dbReference type="OrthoDB" id="4062651at2759"/>
<dbReference type="PROSITE" id="PS51698">
    <property type="entry name" value="U_BOX"/>
    <property type="match status" value="1"/>
</dbReference>